<evidence type="ECO:0008006" key="4">
    <source>
        <dbReference type="Google" id="ProtNLM"/>
    </source>
</evidence>
<proteinExistence type="predicted"/>
<gene>
    <name evidence="2" type="ORF">BP5553_05097</name>
</gene>
<name>A0A370TQ58_9HELO</name>
<feature type="compositionally biased region" description="Low complexity" evidence="1">
    <location>
        <begin position="133"/>
        <end position="145"/>
    </location>
</feature>
<evidence type="ECO:0000313" key="3">
    <source>
        <dbReference type="Proteomes" id="UP000254866"/>
    </source>
</evidence>
<dbReference type="PANTHER" id="PTHR40069:SF1">
    <property type="entry name" value="YWBE PROTEIN"/>
    <property type="match status" value="1"/>
</dbReference>
<evidence type="ECO:0000313" key="2">
    <source>
        <dbReference type="EMBL" id="RDL37664.1"/>
    </source>
</evidence>
<keyword evidence="3" id="KW-1185">Reference proteome</keyword>
<dbReference type="Proteomes" id="UP000254866">
    <property type="component" value="Unassembled WGS sequence"/>
</dbReference>
<dbReference type="Pfam" id="PF09962">
    <property type="entry name" value="DUF2196"/>
    <property type="match status" value="1"/>
</dbReference>
<protein>
    <recommendedName>
        <fullName evidence="4">UBZ4-type domain-containing protein</fullName>
    </recommendedName>
</protein>
<sequence>MSSSHHFNGSNRGRMGNSSRGRGSRGRGGFNDRSRNRDSTLKPVPSIQQVIVGSSVSMVLKVDQVTGREVQGVVAELLTRGNHPRGIKVRLQDGRVGRVQKMISEDQVKRTSAELSGLDWNERSSDAHGGDQSTMATSTTTSTRETFSRRKYGDFRTDEPDEPPSGNLSLADYVVVKGKGKGQRSKTGANQNQVTDSQNQDEESGDRADFKSTISTCPVCGEFEGDEVAVAHHVNGHFD</sequence>
<evidence type="ECO:0000256" key="1">
    <source>
        <dbReference type="SAM" id="MobiDB-lite"/>
    </source>
</evidence>
<feature type="region of interest" description="Disordered" evidence="1">
    <location>
        <begin position="1"/>
        <end position="46"/>
    </location>
</feature>
<dbReference type="EMBL" id="NPIC01000003">
    <property type="protein sequence ID" value="RDL37664.1"/>
    <property type="molecule type" value="Genomic_DNA"/>
</dbReference>
<dbReference type="NCBIfam" id="TIGR03833">
    <property type="entry name" value="YwbE family protein"/>
    <property type="match status" value="1"/>
</dbReference>
<feature type="compositionally biased region" description="Basic and acidic residues" evidence="1">
    <location>
        <begin position="120"/>
        <end position="129"/>
    </location>
</feature>
<dbReference type="OrthoDB" id="20105at2759"/>
<organism evidence="2 3">
    <name type="scientific">Venustampulla echinocandica</name>
    <dbReference type="NCBI Taxonomy" id="2656787"/>
    <lineage>
        <taxon>Eukaryota</taxon>
        <taxon>Fungi</taxon>
        <taxon>Dikarya</taxon>
        <taxon>Ascomycota</taxon>
        <taxon>Pezizomycotina</taxon>
        <taxon>Leotiomycetes</taxon>
        <taxon>Helotiales</taxon>
        <taxon>Pleuroascaceae</taxon>
        <taxon>Venustampulla</taxon>
    </lineage>
</organism>
<feature type="compositionally biased region" description="Polar residues" evidence="1">
    <location>
        <begin position="185"/>
        <end position="198"/>
    </location>
</feature>
<feature type="compositionally biased region" description="Low complexity" evidence="1">
    <location>
        <begin position="8"/>
        <end position="21"/>
    </location>
</feature>
<comment type="caution">
    <text evidence="2">The sequence shown here is derived from an EMBL/GenBank/DDBJ whole genome shotgun (WGS) entry which is preliminary data.</text>
</comment>
<dbReference type="InterPro" id="IPR019240">
    <property type="entry name" value="DUF2196"/>
</dbReference>
<reference evidence="2 3" key="1">
    <citation type="journal article" date="2018" name="IMA Fungus">
        <title>IMA Genome-F 9: Draft genome sequence of Annulohypoxylon stygium, Aspergillus mulundensis, Berkeleyomyces basicola (syn. Thielaviopsis basicola), Ceratocystis smalleyi, two Cercospora beticola strains, Coleophoma cylindrospora, Fusarium fracticaudum, Phialophora cf. hyalina, and Morchella septimelata.</title>
        <authorList>
            <person name="Wingfield B.D."/>
            <person name="Bills G.F."/>
            <person name="Dong Y."/>
            <person name="Huang W."/>
            <person name="Nel W.J."/>
            <person name="Swalarsk-Parry B.S."/>
            <person name="Vaghefi N."/>
            <person name="Wilken P.M."/>
            <person name="An Z."/>
            <person name="de Beer Z.W."/>
            <person name="De Vos L."/>
            <person name="Chen L."/>
            <person name="Duong T.A."/>
            <person name="Gao Y."/>
            <person name="Hammerbacher A."/>
            <person name="Kikkert J.R."/>
            <person name="Li Y."/>
            <person name="Li H."/>
            <person name="Li K."/>
            <person name="Li Q."/>
            <person name="Liu X."/>
            <person name="Ma X."/>
            <person name="Naidoo K."/>
            <person name="Pethybridge S.J."/>
            <person name="Sun J."/>
            <person name="Steenkamp E.T."/>
            <person name="van der Nest M.A."/>
            <person name="van Wyk S."/>
            <person name="Wingfield M.J."/>
            <person name="Xiong C."/>
            <person name="Yue Q."/>
            <person name="Zhang X."/>
        </authorList>
    </citation>
    <scope>NUCLEOTIDE SEQUENCE [LARGE SCALE GENOMIC DNA]</scope>
    <source>
        <strain evidence="2 3">BP 5553</strain>
    </source>
</reference>
<feature type="compositionally biased region" description="Basic and acidic residues" evidence="1">
    <location>
        <begin position="146"/>
        <end position="158"/>
    </location>
</feature>
<dbReference type="GeneID" id="43597946"/>
<accession>A0A370TQ58</accession>
<dbReference type="RefSeq" id="XP_031870320.1">
    <property type="nucleotide sequence ID" value="XM_032013720.1"/>
</dbReference>
<dbReference type="AlphaFoldDB" id="A0A370TQ58"/>
<feature type="region of interest" description="Disordered" evidence="1">
    <location>
        <begin position="118"/>
        <end position="211"/>
    </location>
</feature>
<dbReference type="PANTHER" id="PTHR40069">
    <property type="entry name" value="YWBE PROTEIN"/>
    <property type="match status" value="1"/>
</dbReference>
<feature type="compositionally biased region" description="Basic and acidic residues" evidence="1">
    <location>
        <begin position="30"/>
        <end position="40"/>
    </location>
</feature>